<dbReference type="InterPro" id="IPR029039">
    <property type="entry name" value="Flavoprotein-like_sf"/>
</dbReference>
<dbReference type="STRING" id="699431.SY89_00652"/>
<dbReference type="AlphaFoldDB" id="A0A0P7FT90"/>
<feature type="region of interest" description="Disordered" evidence="6">
    <location>
        <begin position="168"/>
        <end position="230"/>
    </location>
</feature>
<evidence type="ECO:0000259" key="7">
    <source>
        <dbReference type="Pfam" id="PF03358"/>
    </source>
</evidence>
<protein>
    <recommendedName>
        <fullName evidence="7">NADPH-dependent FMN reductase-like domain-containing protein</fullName>
    </recommendedName>
</protein>
<dbReference type="PANTHER" id="PTHR43408:SF2">
    <property type="entry name" value="FMN REDUCTASE (NADPH)"/>
    <property type="match status" value="1"/>
</dbReference>
<dbReference type="PANTHER" id="PTHR43408">
    <property type="entry name" value="FMN REDUCTASE (NADPH)"/>
    <property type="match status" value="1"/>
</dbReference>
<dbReference type="GO" id="GO:0016491">
    <property type="term" value="F:oxidoreductase activity"/>
    <property type="evidence" value="ECO:0007669"/>
    <property type="project" value="UniProtKB-KW"/>
</dbReference>
<comment type="similarity">
    <text evidence="5">Belongs to the SsuE family. Isf subfamily.</text>
</comment>
<reference evidence="9" key="1">
    <citation type="submission" date="2013-11" db="EMBL/GenBank/DDBJ databases">
        <authorList>
            <person name="Hoang H.T."/>
            <person name="Killian M.L."/>
            <person name="Madson D.M."/>
            <person name="Arruda P.H.E."/>
            <person name="Sun D."/>
            <person name="Schwartz K.J."/>
            <person name="Yoon K."/>
        </authorList>
    </citation>
    <scope>NUCLEOTIDE SEQUENCE [LARGE SCALE GENOMIC DNA]</scope>
    <source>
        <strain evidence="9">CDK2</strain>
    </source>
</reference>
<evidence type="ECO:0000313" key="9">
    <source>
        <dbReference type="Proteomes" id="UP000050535"/>
    </source>
</evidence>
<dbReference type="Pfam" id="PF03358">
    <property type="entry name" value="FMN_red"/>
    <property type="match status" value="1"/>
</dbReference>
<keyword evidence="3" id="KW-0288">FMN</keyword>
<organism evidence="8 9">
    <name type="scientific">Halolamina pelagica</name>
    <dbReference type="NCBI Taxonomy" id="699431"/>
    <lineage>
        <taxon>Archaea</taxon>
        <taxon>Methanobacteriati</taxon>
        <taxon>Methanobacteriota</taxon>
        <taxon>Stenosarchaea group</taxon>
        <taxon>Halobacteria</taxon>
        <taxon>Halobacteriales</taxon>
        <taxon>Haloferacaceae</taxon>
    </lineage>
</organism>
<sequence>MKKGTVAALACSDSLFTPSAIAGLMTRVVAVSGSLRDGSYTKAALQYALDAAELAGVETELIDLAAVDLPLYDPDRPTAEAGDAEQLLARVRAADGVLLGAPVYHSSYSAAFRNFHDYCSFDEYEETVVGLLVAAGGGTIADTLTDMRTTVRGVHGWTLPTQVGLRNASSRFEERDGEPAPTRSGPTPSTRSSTTTCGPAPASSATASARTRGGPRSSSVSTTSPTGKAG</sequence>
<feature type="compositionally biased region" description="Low complexity" evidence="6">
    <location>
        <begin position="181"/>
        <end position="230"/>
    </location>
</feature>
<comment type="cofactor">
    <cofactor evidence="1">
        <name>[4Fe-4S] cluster</name>
        <dbReference type="ChEBI" id="CHEBI:49883"/>
    </cofactor>
</comment>
<comment type="caution">
    <text evidence="8">The sequence shown here is derived from an EMBL/GenBank/DDBJ whole genome shotgun (WGS) entry which is preliminary data.</text>
</comment>
<dbReference type="Gene3D" id="3.40.50.360">
    <property type="match status" value="1"/>
</dbReference>
<keyword evidence="4" id="KW-0560">Oxidoreductase</keyword>
<keyword evidence="2" id="KW-0285">Flavoprotein</keyword>
<gene>
    <name evidence="8" type="ORF">SY89_00652</name>
</gene>
<evidence type="ECO:0000256" key="4">
    <source>
        <dbReference type="ARBA" id="ARBA00023002"/>
    </source>
</evidence>
<evidence type="ECO:0000256" key="6">
    <source>
        <dbReference type="SAM" id="MobiDB-lite"/>
    </source>
</evidence>
<evidence type="ECO:0000256" key="1">
    <source>
        <dbReference type="ARBA" id="ARBA00001966"/>
    </source>
</evidence>
<dbReference type="InterPro" id="IPR005025">
    <property type="entry name" value="FMN_Rdtase-like_dom"/>
</dbReference>
<evidence type="ECO:0000256" key="5">
    <source>
        <dbReference type="ARBA" id="ARBA00038292"/>
    </source>
</evidence>
<evidence type="ECO:0000256" key="3">
    <source>
        <dbReference type="ARBA" id="ARBA00022643"/>
    </source>
</evidence>
<evidence type="ECO:0000313" key="8">
    <source>
        <dbReference type="EMBL" id="KPN29932.1"/>
    </source>
</evidence>
<proteinExistence type="inferred from homology"/>
<evidence type="ECO:0000256" key="2">
    <source>
        <dbReference type="ARBA" id="ARBA00022630"/>
    </source>
</evidence>
<dbReference type="InterPro" id="IPR051814">
    <property type="entry name" value="NAD(P)H-dep_FMN_reductase"/>
</dbReference>
<feature type="domain" description="NADPH-dependent FMN reductase-like" evidence="7">
    <location>
        <begin position="26"/>
        <end position="168"/>
    </location>
</feature>
<dbReference type="SUPFAM" id="SSF52218">
    <property type="entry name" value="Flavoproteins"/>
    <property type="match status" value="1"/>
</dbReference>
<dbReference type="Proteomes" id="UP000050535">
    <property type="component" value="Unassembled WGS sequence"/>
</dbReference>
<dbReference type="EMBL" id="LGUC01000001">
    <property type="protein sequence ID" value="KPN29932.1"/>
    <property type="molecule type" value="Genomic_DNA"/>
</dbReference>
<keyword evidence="9" id="KW-1185">Reference proteome</keyword>
<accession>A0A0P7FT90</accession>
<name>A0A0P7FT90_9EURY</name>